<gene>
    <name evidence="1" type="ORF">BUALT_Bualt17G0078500</name>
</gene>
<reference evidence="1" key="1">
    <citation type="submission" date="2019-10" db="EMBL/GenBank/DDBJ databases">
        <authorList>
            <person name="Zhang R."/>
            <person name="Pan Y."/>
            <person name="Wang J."/>
            <person name="Ma R."/>
            <person name="Yu S."/>
        </authorList>
    </citation>
    <scope>NUCLEOTIDE SEQUENCE</scope>
    <source>
        <strain evidence="1">LA-IB0</strain>
        <tissue evidence="1">Leaf</tissue>
    </source>
</reference>
<proteinExistence type="predicted"/>
<evidence type="ECO:0000313" key="2">
    <source>
        <dbReference type="Proteomes" id="UP000826271"/>
    </source>
</evidence>
<dbReference type="AlphaFoldDB" id="A0AAV6WD72"/>
<accession>A0AAV6WD72</accession>
<dbReference type="Proteomes" id="UP000826271">
    <property type="component" value="Unassembled WGS sequence"/>
</dbReference>
<keyword evidence="2" id="KW-1185">Reference proteome</keyword>
<evidence type="ECO:0000313" key="1">
    <source>
        <dbReference type="EMBL" id="KAG8366427.1"/>
    </source>
</evidence>
<sequence length="114" mass="12623">MGPEGTNLFSTPYLGSISAPSSSGGGGGGGNGGKWRILWSWKQMGGGGWSEMGWQEWWSRPACSMVLWDWGVVDCVDDVISRRRKNGMRMRLIILWKYGGVVVEEREISIVNNL</sequence>
<name>A0AAV6WD72_9LAMI</name>
<protein>
    <submittedName>
        <fullName evidence="1">Uncharacterized protein</fullName>
    </submittedName>
</protein>
<comment type="caution">
    <text evidence="1">The sequence shown here is derived from an EMBL/GenBank/DDBJ whole genome shotgun (WGS) entry which is preliminary data.</text>
</comment>
<organism evidence="1 2">
    <name type="scientific">Buddleja alternifolia</name>
    <dbReference type="NCBI Taxonomy" id="168488"/>
    <lineage>
        <taxon>Eukaryota</taxon>
        <taxon>Viridiplantae</taxon>
        <taxon>Streptophyta</taxon>
        <taxon>Embryophyta</taxon>
        <taxon>Tracheophyta</taxon>
        <taxon>Spermatophyta</taxon>
        <taxon>Magnoliopsida</taxon>
        <taxon>eudicotyledons</taxon>
        <taxon>Gunneridae</taxon>
        <taxon>Pentapetalae</taxon>
        <taxon>asterids</taxon>
        <taxon>lamiids</taxon>
        <taxon>Lamiales</taxon>
        <taxon>Scrophulariaceae</taxon>
        <taxon>Buddlejeae</taxon>
        <taxon>Buddleja</taxon>
    </lineage>
</organism>
<dbReference type="EMBL" id="WHWC01000017">
    <property type="protein sequence ID" value="KAG8366427.1"/>
    <property type="molecule type" value="Genomic_DNA"/>
</dbReference>